<dbReference type="EMBL" id="JAAALK010000282">
    <property type="protein sequence ID" value="KAG8080543.1"/>
    <property type="molecule type" value="Genomic_DNA"/>
</dbReference>
<dbReference type="OrthoDB" id="642067at2759"/>
<feature type="domain" description="EamA" evidence="7">
    <location>
        <begin position="183"/>
        <end position="303"/>
    </location>
</feature>
<proteinExistence type="inferred from homology"/>
<feature type="transmembrane region" description="Helical" evidence="6">
    <location>
        <begin position="270"/>
        <end position="291"/>
    </location>
</feature>
<feature type="transmembrane region" description="Helical" evidence="6">
    <location>
        <begin position="202"/>
        <end position="224"/>
    </location>
</feature>
<feature type="transmembrane region" description="Helical" evidence="6">
    <location>
        <begin position="245"/>
        <end position="264"/>
    </location>
</feature>
<dbReference type="InterPro" id="IPR000620">
    <property type="entry name" value="EamA_dom"/>
</dbReference>
<feature type="transmembrane region" description="Helical" evidence="6">
    <location>
        <begin position="42"/>
        <end position="67"/>
    </location>
</feature>
<protein>
    <recommendedName>
        <fullName evidence="6">WAT1-related protein</fullName>
    </recommendedName>
</protein>
<dbReference type="GO" id="GO:0022857">
    <property type="term" value="F:transmembrane transporter activity"/>
    <property type="evidence" value="ECO:0007669"/>
    <property type="project" value="InterPro"/>
</dbReference>
<dbReference type="Pfam" id="PF00892">
    <property type="entry name" value="EamA"/>
    <property type="match status" value="1"/>
</dbReference>
<evidence type="ECO:0000256" key="3">
    <source>
        <dbReference type="ARBA" id="ARBA00022692"/>
    </source>
</evidence>
<accession>A0A8J5TEJ2</accession>
<keyword evidence="9" id="KW-1185">Reference proteome</keyword>
<evidence type="ECO:0000256" key="1">
    <source>
        <dbReference type="ARBA" id="ARBA00004141"/>
    </source>
</evidence>
<sequence>MPPASPAVSCVFSWSPQRAPPTAAGDDDAAAEAAAGWCWEDVAISAGLVAVQLAGAAYMVVVTPVLALGLDPLFLVTFGSLSTGLFTLPFAINLERHTSHYIHLKWPSEFNNWLLVRFFLLALGGVTVFQALMLHGMKKTSPAIASAMPNLARAFIFIVAGCLRFERVDLRCMYTRAKIAGTLLCLGGAVTMSAATMAHFPAPFTLCSVTSLAGAALTGAFQAVPPPAGSALARRISAYRSSSPSLLVGGVVSSVCVMFQTWALEKKGPVVVSLFSPTQTVGSAVFSALFLGRVMQRRAWWGWCSSFRPLCSSVAKKRESQVVHADITEPDGAADDMEKPLCLQISLCPCKQANVQWQGTDAS</sequence>
<comment type="similarity">
    <text evidence="2 6">Belongs to the drug/metabolite transporter (DMT) superfamily. Plant drug/metabolite exporter (P-DME) (TC 2.A.7.4) family.</text>
</comment>
<feature type="transmembrane region" description="Helical" evidence="6">
    <location>
        <begin position="114"/>
        <end position="137"/>
    </location>
</feature>
<comment type="caution">
    <text evidence="8">The sequence shown here is derived from an EMBL/GenBank/DDBJ whole genome shotgun (WGS) entry which is preliminary data.</text>
</comment>
<keyword evidence="3 6" id="KW-0812">Transmembrane</keyword>
<feature type="transmembrane region" description="Helical" evidence="6">
    <location>
        <begin position="177"/>
        <end position="196"/>
    </location>
</feature>
<reference evidence="8" key="1">
    <citation type="journal article" date="2021" name="bioRxiv">
        <title>Whole Genome Assembly and Annotation of Northern Wild Rice, Zizania palustris L., Supports a Whole Genome Duplication in the Zizania Genus.</title>
        <authorList>
            <person name="Haas M."/>
            <person name="Kono T."/>
            <person name="Macchietto M."/>
            <person name="Millas R."/>
            <person name="McGilp L."/>
            <person name="Shao M."/>
            <person name="Duquette J."/>
            <person name="Hirsch C.N."/>
            <person name="Kimball J."/>
        </authorList>
    </citation>
    <scope>NUCLEOTIDE SEQUENCE</scope>
    <source>
        <tissue evidence="8">Fresh leaf tissue</tissue>
    </source>
</reference>
<feature type="transmembrane region" description="Helical" evidence="6">
    <location>
        <begin position="73"/>
        <end position="94"/>
    </location>
</feature>
<evidence type="ECO:0000256" key="6">
    <source>
        <dbReference type="RuleBase" id="RU363077"/>
    </source>
</evidence>
<dbReference type="Proteomes" id="UP000729402">
    <property type="component" value="Unassembled WGS sequence"/>
</dbReference>
<evidence type="ECO:0000256" key="5">
    <source>
        <dbReference type="ARBA" id="ARBA00023136"/>
    </source>
</evidence>
<dbReference type="GO" id="GO:0016020">
    <property type="term" value="C:membrane"/>
    <property type="evidence" value="ECO:0007669"/>
    <property type="project" value="UniProtKB-SubCell"/>
</dbReference>
<dbReference type="InterPro" id="IPR030184">
    <property type="entry name" value="WAT1-related"/>
</dbReference>
<reference evidence="8" key="2">
    <citation type="submission" date="2021-02" db="EMBL/GenBank/DDBJ databases">
        <authorList>
            <person name="Kimball J.A."/>
            <person name="Haas M.W."/>
            <person name="Macchietto M."/>
            <person name="Kono T."/>
            <person name="Duquette J."/>
            <person name="Shao M."/>
        </authorList>
    </citation>
    <scope>NUCLEOTIDE SEQUENCE</scope>
    <source>
        <tissue evidence="8">Fresh leaf tissue</tissue>
    </source>
</reference>
<evidence type="ECO:0000313" key="9">
    <source>
        <dbReference type="Proteomes" id="UP000729402"/>
    </source>
</evidence>
<comment type="subcellular location">
    <subcellularLocation>
        <location evidence="1 6">Membrane</location>
        <topology evidence="1 6">Multi-pass membrane protein</topology>
    </subcellularLocation>
</comment>
<evidence type="ECO:0000259" key="7">
    <source>
        <dbReference type="Pfam" id="PF00892"/>
    </source>
</evidence>
<keyword evidence="4 6" id="KW-1133">Transmembrane helix</keyword>
<gene>
    <name evidence="8" type="ORF">GUJ93_ZPchr0007g4049</name>
</gene>
<evidence type="ECO:0000313" key="8">
    <source>
        <dbReference type="EMBL" id="KAG8080543.1"/>
    </source>
</evidence>
<evidence type="ECO:0000256" key="4">
    <source>
        <dbReference type="ARBA" id="ARBA00022989"/>
    </source>
</evidence>
<organism evidence="8 9">
    <name type="scientific">Zizania palustris</name>
    <name type="common">Northern wild rice</name>
    <dbReference type="NCBI Taxonomy" id="103762"/>
    <lineage>
        <taxon>Eukaryota</taxon>
        <taxon>Viridiplantae</taxon>
        <taxon>Streptophyta</taxon>
        <taxon>Embryophyta</taxon>
        <taxon>Tracheophyta</taxon>
        <taxon>Spermatophyta</taxon>
        <taxon>Magnoliopsida</taxon>
        <taxon>Liliopsida</taxon>
        <taxon>Poales</taxon>
        <taxon>Poaceae</taxon>
        <taxon>BOP clade</taxon>
        <taxon>Oryzoideae</taxon>
        <taxon>Oryzeae</taxon>
        <taxon>Zizaniinae</taxon>
        <taxon>Zizania</taxon>
    </lineage>
</organism>
<dbReference type="PANTHER" id="PTHR31218">
    <property type="entry name" value="WAT1-RELATED PROTEIN"/>
    <property type="match status" value="1"/>
</dbReference>
<feature type="transmembrane region" description="Helical" evidence="6">
    <location>
        <begin position="143"/>
        <end position="165"/>
    </location>
</feature>
<keyword evidence="5 6" id="KW-0472">Membrane</keyword>
<dbReference type="AlphaFoldDB" id="A0A8J5TEJ2"/>
<name>A0A8J5TEJ2_ZIZPA</name>
<evidence type="ECO:0000256" key="2">
    <source>
        <dbReference type="ARBA" id="ARBA00007635"/>
    </source>
</evidence>